<dbReference type="AlphaFoldDB" id="A0A3A9YFQ6"/>
<proteinExistence type="predicted"/>
<dbReference type="EMBL" id="RBAL01000034">
    <property type="protein sequence ID" value="RKN35932.1"/>
    <property type="molecule type" value="Genomic_DNA"/>
</dbReference>
<evidence type="ECO:0000313" key="2">
    <source>
        <dbReference type="Proteomes" id="UP000272474"/>
    </source>
</evidence>
<reference evidence="1 2" key="1">
    <citation type="journal article" date="2014" name="Int. J. Syst. Evol. Microbiol.">
        <title>Streptomyces hoynatensis sp. nov., isolated from deep marine sediment.</title>
        <authorList>
            <person name="Veyisoglu A."/>
            <person name="Sahin N."/>
        </authorList>
    </citation>
    <scope>NUCLEOTIDE SEQUENCE [LARGE SCALE GENOMIC DNA]</scope>
    <source>
        <strain evidence="1 2">KCTC 29097</strain>
    </source>
</reference>
<sequence length="84" mass="9557">MAFEVARVEREIRGGTAYWVHLYGDGRFTSDAEALRAAKREARKWAKELGFGKPHHCFIGYGSGMLVGHDWRYSVSFGFEGRTD</sequence>
<dbReference type="RefSeq" id="WP_120685036.1">
    <property type="nucleotide sequence ID" value="NZ_RBAL01000034.1"/>
</dbReference>
<dbReference type="Proteomes" id="UP000272474">
    <property type="component" value="Unassembled WGS sequence"/>
</dbReference>
<evidence type="ECO:0000313" key="1">
    <source>
        <dbReference type="EMBL" id="RKN35932.1"/>
    </source>
</evidence>
<keyword evidence="2" id="KW-1185">Reference proteome</keyword>
<accession>A0A3A9YFQ6</accession>
<name>A0A3A9YFQ6_9ACTN</name>
<protein>
    <submittedName>
        <fullName evidence="1">Uncharacterized protein</fullName>
    </submittedName>
</protein>
<comment type="caution">
    <text evidence="1">The sequence shown here is derived from an EMBL/GenBank/DDBJ whole genome shotgun (WGS) entry which is preliminary data.</text>
</comment>
<gene>
    <name evidence="1" type="ORF">D7294_30345</name>
</gene>
<organism evidence="1 2">
    <name type="scientific">Streptomyces hoynatensis</name>
    <dbReference type="NCBI Taxonomy" id="1141874"/>
    <lineage>
        <taxon>Bacteria</taxon>
        <taxon>Bacillati</taxon>
        <taxon>Actinomycetota</taxon>
        <taxon>Actinomycetes</taxon>
        <taxon>Kitasatosporales</taxon>
        <taxon>Streptomycetaceae</taxon>
        <taxon>Streptomyces</taxon>
    </lineage>
</organism>